<name>A0A1I3CN79_9LACT</name>
<dbReference type="RefSeq" id="WP_245741876.1">
    <property type="nucleotide sequence ID" value="NZ_FOQE01000020.1"/>
</dbReference>
<feature type="transmembrane region" description="Helical" evidence="6">
    <location>
        <begin position="30"/>
        <end position="50"/>
    </location>
</feature>
<evidence type="ECO:0000256" key="2">
    <source>
        <dbReference type="ARBA" id="ARBA00009773"/>
    </source>
</evidence>
<sequence>MNQFLAILNEILAASFKGVRGYVKAAIKMSILMFIILCIGLWWIGISWWGVKALGIAIIDIIPVLGSGIIMLPWALVYLLMGQTSLAWQLGLLYIVLVIVRQIADPLITGREIGVRPIYTLLSTIICIVLFGPIGAVLGAIIAVIIKAIFDIKKQYTS</sequence>
<keyword evidence="4 6" id="KW-1133">Transmembrane helix</keyword>
<dbReference type="Proteomes" id="UP000198668">
    <property type="component" value="Unassembled WGS sequence"/>
</dbReference>
<feature type="transmembrane region" description="Helical" evidence="6">
    <location>
        <begin position="86"/>
        <end position="104"/>
    </location>
</feature>
<dbReference type="PANTHER" id="PTHR21716">
    <property type="entry name" value="TRANSMEMBRANE PROTEIN"/>
    <property type="match status" value="1"/>
</dbReference>
<evidence type="ECO:0000313" key="8">
    <source>
        <dbReference type="Proteomes" id="UP000198668"/>
    </source>
</evidence>
<dbReference type="InterPro" id="IPR002549">
    <property type="entry name" value="AI-2E-like"/>
</dbReference>
<dbReference type="PANTHER" id="PTHR21716:SF68">
    <property type="entry name" value="TRANSPORT PROTEIN YTVI-RELATED"/>
    <property type="match status" value="1"/>
</dbReference>
<feature type="transmembrane region" description="Helical" evidence="6">
    <location>
        <begin position="119"/>
        <end position="146"/>
    </location>
</feature>
<dbReference type="GO" id="GO:0016020">
    <property type="term" value="C:membrane"/>
    <property type="evidence" value="ECO:0007669"/>
    <property type="project" value="UniProtKB-SubCell"/>
</dbReference>
<evidence type="ECO:0000256" key="1">
    <source>
        <dbReference type="ARBA" id="ARBA00004141"/>
    </source>
</evidence>
<feature type="transmembrane region" description="Helical" evidence="6">
    <location>
        <begin position="56"/>
        <end position="79"/>
    </location>
</feature>
<organism evidence="7 8">
    <name type="scientific">Pisciglobus halotolerans</name>
    <dbReference type="NCBI Taxonomy" id="745365"/>
    <lineage>
        <taxon>Bacteria</taxon>
        <taxon>Bacillati</taxon>
        <taxon>Bacillota</taxon>
        <taxon>Bacilli</taxon>
        <taxon>Lactobacillales</taxon>
        <taxon>Carnobacteriaceae</taxon>
    </lineage>
</organism>
<dbReference type="AlphaFoldDB" id="A0A1I3CN79"/>
<accession>A0A1I3CN79</accession>
<evidence type="ECO:0000256" key="6">
    <source>
        <dbReference type="SAM" id="Phobius"/>
    </source>
</evidence>
<evidence type="ECO:0000256" key="3">
    <source>
        <dbReference type="ARBA" id="ARBA00022692"/>
    </source>
</evidence>
<dbReference type="EMBL" id="FOQE01000020">
    <property type="protein sequence ID" value="SFH75786.1"/>
    <property type="molecule type" value="Genomic_DNA"/>
</dbReference>
<gene>
    <name evidence="7" type="ORF">SAMN04489868_12020</name>
</gene>
<evidence type="ECO:0000256" key="5">
    <source>
        <dbReference type="ARBA" id="ARBA00023136"/>
    </source>
</evidence>
<proteinExistence type="inferred from homology"/>
<comment type="subcellular location">
    <subcellularLocation>
        <location evidence="1">Membrane</location>
        <topology evidence="1">Multi-pass membrane protein</topology>
    </subcellularLocation>
</comment>
<keyword evidence="5 6" id="KW-0472">Membrane</keyword>
<keyword evidence="8" id="KW-1185">Reference proteome</keyword>
<dbReference type="GO" id="GO:0055085">
    <property type="term" value="P:transmembrane transport"/>
    <property type="evidence" value="ECO:0007669"/>
    <property type="project" value="TreeGrafter"/>
</dbReference>
<comment type="similarity">
    <text evidence="2">Belongs to the autoinducer-2 exporter (AI-2E) (TC 2.A.86) family.</text>
</comment>
<keyword evidence="3 6" id="KW-0812">Transmembrane</keyword>
<protein>
    <recommendedName>
        <fullName evidence="9">Sporulation integral membrane protein YtvI</fullName>
    </recommendedName>
</protein>
<evidence type="ECO:0008006" key="9">
    <source>
        <dbReference type="Google" id="ProtNLM"/>
    </source>
</evidence>
<dbReference type="Pfam" id="PF01594">
    <property type="entry name" value="AI-2E_transport"/>
    <property type="match status" value="1"/>
</dbReference>
<evidence type="ECO:0000313" key="7">
    <source>
        <dbReference type="EMBL" id="SFH75786.1"/>
    </source>
</evidence>
<reference evidence="7 8" key="1">
    <citation type="submission" date="2016-10" db="EMBL/GenBank/DDBJ databases">
        <authorList>
            <person name="de Groot N.N."/>
        </authorList>
    </citation>
    <scope>NUCLEOTIDE SEQUENCE [LARGE SCALE GENOMIC DNA]</scope>
    <source>
        <strain evidence="7 8">DSM 27630</strain>
    </source>
</reference>
<evidence type="ECO:0000256" key="4">
    <source>
        <dbReference type="ARBA" id="ARBA00022989"/>
    </source>
</evidence>